<evidence type="ECO:0000256" key="5">
    <source>
        <dbReference type="ARBA" id="ARBA00022781"/>
    </source>
</evidence>
<keyword evidence="4 10" id="KW-0813">Transport</keyword>
<dbReference type="InterPro" id="IPR035968">
    <property type="entry name" value="ATP_synth_F1_ATPase_gsu"/>
</dbReference>
<keyword evidence="6 10" id="KW-0406">Ion transport</keyword>
<evidence type="ECO:0000256" key="3">
    <source>
        <dbReference type="ARBA" id="ARBA00007681"/>
    </source>
</evidence>
<dbReference type="CDD" id="cd12151">
    <property type="entry name" value="F1-ATPase_gamma"/>
    <property type="match status" value="1"/>
</dbReference>
<evidence type="ECO:0000256" key="8">
    <source>
        <dbReference type="ARBA" id="ARBA00023196"/>
    </source>
</evidence>
<keyword evidence="8 10" id="KW-0139">CF(1)</keyword>
<evidence type="ECO:0000256" key="10">
    <source>
        <dbReference type="HAMAP-Rule" id="MF_00815"/>
    </source>
</evidence>
<comment type="subcellular location">
    <subcellularLocation>
        <location evidence="10">Cell membrane</location>
        <topology evidence="10">Peripheral membrane protein</topology>
    </subcellularLocation>
    <subcellularLocation>
        <location evidence="2">Membrane</location>
        <topology evidence="2">Peripheral membrane protein</topology>
    </subcellularLocation>
</comment>
<dbReference type="PANTHER" id="PTHR11693:SF22">
    <property type="entry name" value="ATP SYNTHASE SUBUNIT GAMMA, MITOCHONDRIAL"/>
    <property type="match status" value="1"/>
</dbReference>
<proteinExistence type="inferred from homology"/>
<evidence type="ECO:0000256" key="2">
    <source>
        <dbReference type="ARBA" id="ARBA00004170"/>
    </source>
</evidence>
<dbReference type="GO" id="GO:0042777">
    <property type="term" value="P:proton motive force-driven plasma membrane ATP synthesis"/>
    <property type="evidence" value="ECO:0007669"/>
    <property type="project" value="UniProtKB-UniRule"/>
</dbReference>
<dbReference type="PRINTS" id="PR00126">
    <property type="entry name" value="ATPASEGAMMA"/>
</dbReference>
<dbReference type="HAMAP" id="MF_00815">
    <property type="entry name" value="ATP_synth_gamma_bact"/>
    <property type="match status" value="1"/>
</dbReference>
<keyword evidence="7 10" id="KW-0472">Membrane</keyword>
<evidence type="ECO:0000256" key="6">
    <source>
        <dbReference type="ARBA" id="ARBA00023065"/>
    </source>
</evidence>
<dbReference type="GO" id="GO:0005524">
    <property type="term" value="F:ATP binding"/>
    <property type="evidence" value="ECO:0007669"/>
    <property type="project" value="UniProtKB-UniRule"/>
</dbReference>
<comment type="caution">
    <text evidence="11">The sequence shown here is derived from an EMBL/GenBank/DDBJ whole genome shotgun (WGS) entry which is preliminary data.</text>
</comment>
<keyword evidence="5 10" id="KW-0375">Hydrogen ion transport</keyword>
<dbReference type="InterPro" id="IPR000131">
    <property type="entry name" value="ATP_synth_F1_gsu"/>
</dbReference>
<evidence type="ECO:0000256" key="4">
    <source>
        <dbReference type="ARBA" id="ARBA00022448"/>
    </source>
</evidence>
<protein>
    <recommendedName>
        <fullName evidence="10">ATP synthase gamma chain</fullName>
    </recommendedName>
    <alternativeName>
        <fullName evidence="10">ATP synthase F1 sector gamma subunit</fullName>
    </alternativeName>
    <alternativeName>
        <fullName evidence="10">F-ATPase gamma subunit</fullName>
    </alternativeName>
</protein>
<sequence length="290" mass="33284">MPTLIDLRRRIQSVRNSQQVTQAMKTVATARFKKAHRQVVERRPFWHTFPDLALYLSRVSGRSLHPFLEVRPEKRIEVIVITSDKGLCGAFNSNLLATAMSFLEQKKEKAALEVVSIGRKASAHFKRLKYPVIRSYAEGVDKRVEEISRELSRHLGYRFVLEQVDAVYVIYNEFRSIIAPRITVTRLLPLAAEEAEISAGSLQPDWEPEADRIINYLLRFYLGYQLEHYLLESQSAEQASRMMAMENATKNAEELISDLVLLLNKIRQASITRELLEIQTAVEALKQQGV</sequence>
<dbReference type="GO" id="GO:0046933">
    <property type="term" value="F:proton-transporting ATP synthase activity, rotational mechanism"/>
    <property type="evidence" value="ECO:0007669"/>
    <property type="project" value="UniProtKB-UniRule"/>
</dbReference>
<keyword evidence="10" id="KW-1003">Cell membrane</keyword>
<evidence type="ECO:0000256" key="9">
    <source>
        <dbReference type="ARBA" id="ARBA00023310"/>
    </source>
</evidence>
<organism evidence="11 12">
    <name type="scientific">Candidatus Saccharicenans subterraneus</name>
    <dbReference type="NCBI Taxonomy" id="2508984"/>
    <lineage>
        <taxon>Bacteria</taxon>
        <taxon>Candidatus Aminicenantota</taxon>
        <taxon>Candidatus Aminicenantia</taxon>
        <taxon>Candidatus Aminicenantales</taxon>
        <taxon>Candidatus Saccharicenantaceae</taxon>
        <taxon>Candidatus Saccharicenans</taxon>
    </lineage>
</organism>
<dbReference type="SUPFAM" id="SSF52943">
    <property type="entry name" value="ATP synthase (F1-ATPase), gamma subunit"/>
    <property type="match status" value="1"/>
</dbReference>
<dbReference type="EMBL" id="QUAH01000004">
    <property type="protein sequence ID" value="RFT16190.1"/>
    <property type="molecule type" value="Genomic_DNA"/>
</dbReference>
<dbReference type="GO" id="GO:0045259">
    <property type="term" value="C:proton-transporting ATP synthase complex"/>
    <property type="evidence" value="ECO:0007669"/>
    <property type="project" value="UniProtKB-KW"/>
</dbReference>
<evidence type="ECO:0000256" key="7">
    <source>
        <dbReference type="ARBA" id="ARBA00023136"/>
    </source>
</evidence>
<dbReference type="Pfam" id="PF00231">
    <property type="entry name" value="ATP-synt"/>
    <property type="match status" value="1"/>
</dbReference>
<comment type="function">
    <text evidence="1 10">Produces ATP from ADP in the presence of a proton gradient across the membrane. The gamma chain is believed to be important in regulating ATPase activity and the flow of protons through the CF(0) complex.</text>
</comment>
<dbReference type="NCBIfam" id="TIGR01146">
    <property type="entry name" value="ATPsyn_F1gamma"/>
    <property type="match status" value="1"/>
</dbReference>
<keyword evidence="9 10" id="KW-0066">ATP synthesis</keyword>
<evidence type="ECO:0000256" key="1">
    <source>
        <dbReference type="ARBA" id="ARBA00003456"/>
    </source>
</evidence>
<dbReference type="PANTHER" id="PTHR11693">
    <property type="entry name" value="ATP SYNTHASE GAMMA CHAIN"/>
    <property type="match status" value="1"/>
</dbReference>
<accession>A0A3E2BN57</accession>
<comment type="similarity">
    <text evidence="3 10">Belongs to the ATPase gamma chain family.</text>
</comment>
<dbReference type="AlphaFoldDB" id="A0A3E2BN57"/>
<evidence type="ECO:0000313" key="12">
    <source>
        <dbReference type="Proteomes" id="UP000257323"/>
    </source>
</evidence>
<dbReference type="Gene3D" id="1.10.287.80">
    <property type="entry name" value="ATP synthase, gamma subunit, helix hairpin domain"/>
    <property type="match status" value="2"/>
</dbReference>
<evidence type="ECO:0000313" key="11">
    <source>
        <dbReference type="EMBL" id="RFT16190.1"/>
    </source>
</evidence>
<dbReference type="Gene3D" id="3.40.1380.10">
    <property type="match status" value="1"/>
</dbReference>
<comment type="subunit">
    <text evidence="10">F-type ATPases have 2 components, CF(1) - the catalytic core - and CF(0) - the membrane proton channel. CF(1) has five subunits: alpha(3), beta(3), gamma(1), delta(1), epsilon(1). CF(0) has three main subunits: a, b and c.</text>
</comment>
<name>A0A3E2BN57_9BACT</name>
<reference evidence="11 12" key="1">
    <citation type="submission" date="2018-08" db="EMBL/GenBank/DDBJ databases">
        <title>Genome analysis of the thermophilic bacterium of the candidate phylum Aminicenantes from deep subsurface aquifer revealed its physiology and ecological role.</title>
        <authorList>
            <person name="Kadnikov V.V."/>
            <person name="Mardanov A.V."/>
            <person name="Beletsky A.V."/>
            <person name="Karnachuk O.V."/>
            <person name="Ravin N.V."/>
        </authorList>
    </citation>
    <scope>NUCLEOTIDE SEQUENCE [LARGE SCALE GENOMIC DNA]</scope>
    <source>
        <strain evidence="11">BY38</strain>
    </source>
</reference>
<dbReference type="GO" id="GO:0005886">
    <property type="term" value="C:plasma membrane"/>
    <property type="evidence" value="ECO:0007669"/>
    <property type="project" value="UniProtKB-SubCell"/>
</dbReference>
<gene>
    <name evidence="10" type="primary">atpG</name>
    <name evidence="11" type="ORF">OP8BY_1794</name>
</gene>
<dbReference type="Proteomes" id="UP000257323">
    <property type="component" value="Unassembled WGS sequence"/>
</dbReference>